<dbReference type="AlphaFoldDB" id="A0AA39MZ84"/>
<dbReference type="Proteomes" id="UP001175226">
    <property type="component" value="Unassembled WGS sequence"/>
</dbReference>
<keyword evidence="2" id="KW-1185">Reference proteome</keyword>
<evidence type="ECO:0000313" key="2">
    <source>
        <dbReference type="Proteomes" id="UP001175226"/>
    </source>
</evidence>
<proteinExistence type="predicted"/>
<comment type="caution">
    <text evidence="1">The sequence shown here is derived from an EMBL/GenBank/DDBJ whole genome shotgun (WGS) entry which is preliminary data.</text>
</comment>
<dbReference type="EMBL" id="JAUEPT010000005">
    <property type="protein sequence ID" value="KAK0451549.1"/>
    <property type="molecule type" value="Genomic_DNA"/>
</dbReference>
<gene>
    <name evidence="1" type="ORF">EV421DRAFT_1731386</name>
</gene>
<organism evidence="1 2">
    <name type="scientific">Armillaria borealis</name>
    <dbReference type="NCBI Taxonomy" id="47425"/>
    <lineage>
        <taxon>Eukaryota</taxon>
        <taxon>Fungi</taxon>
        <taxon>Dikarya</taxon>
        <taxon>Basidiomycota</taxon>
        <taxon>Agaricomycotina</taxon>
        <taxon>Agaricomycetes</taxon>
        <taxon>Agaricomycetidae</taxon>
        <taxon>Agaricales</taxon>
        <taxon>Marasmiineae</taxon>
        <taxon>Physalacriaceae</taxon>
        <taxon>Armillaria</taxon>
    </lineage>
</organism>
<reference evidence="1" key="1">
    <citation type="submission" date="2023-06" db="EMBL/GenBank/DDBJ databases">
        <authorList>
            <consortium name="Lawrence Berkeley National Laboratory"/>
            <person name="Ahrendt S."/>
            <person name="Sahu N."/>
            <person name="Indic B."/>
            <person name="Wong-Bajracharya J."/>
            <person name="Merenyi Z."/>
            <person name="Ke H.-M."/>
            <person name="Monk M."/>
            <person name="Kocsube S."/>
            <person name="Drula E."/>
            <person name="Lipzen A."/>
            <person name="Balint B."/>
            <person name="Henrissat B."/>
            <person name="Andreopoulos B."/>
            <person name="Martin F.M."/>
            <person name="Harder C.B."/>
            <person name="Rigling D."/>
            <person name="Ford K.L."/>
            <person name="Foster G.D."/>
            <person name="Pangilinan J."/>
            <person name="Papanicolaou A."/>
            <person name="Barry K."/>
            <person name="LaButti K."/>
            <person name="Viragh M."/>
            <person name="Koriabine M."/>
            <person name="Yan M."/>
            <person name="Riley R."/>
            <person name="Champramary S."/>
            <person name="Plett K.L."/>
            <person name="Tsai I.J."/>
            <person name="Slot J."/>
            <person name="Sipos G."/>
            <person name="Plett J."/>
            <person name="Nagy L.G."/>
            <person name="Grigoriev I.V."/>
        </authorList>
    </citation>
    <scope>NUCLEOTIDE SEQUENCE</scope>
    <source>
        <strain evidence="1">FPL87.14</strain>
    </source>
</reference>
<name>A0AA39MZ84_9AGAR</name>
<evidence type="ECO:0000313" key="1">
    <source>
        <dbReference type="EMBL" id="KAK0451549.1"/>
    </source>
</evidence>
<accession>A0AA39MZ84</accession>
<sequence length="566" mass="63948">MNRMGTYQLPKTNAEKRVSYALNWCAEVVKNEELQRVAPLRPTYISQLSPFTKRGGKSSHSLVACNTYPPSPVTFTKEDDEMFLAAVSWILLPLYSLITLEATSLDITGTTYRIVVEFDVCVRYMLPGDFHGVFKLCIEEHIQLNTGYENTIAHANGNCAFPLNIASVARRHLNFSTSESVPSALAVIVEHLPHEIDTEKQNMIIMKVGRWTAAREKMWENLPAMFKLSNWQDLSFREDVEENYRSFGKSGSVMIRSEELSTCILFWKSLTRISCLFEEESHKRNVRISRSSRHPCISEDIRSELEQKKDIPFQKSACVSVGNCPNLDTAQPVLVQVYLDPSSVSGEDILFSQLRKTAVQKQSRVGEEYFWQRVAIKPVASDQVKPSTSHVMQARDICRCMLPETLLRNQSGGQPHELSRRWRYCALRSQFRMASCIYNEPSAKGALSRHFLFSPPDTYSPQELSPTDMVCLGDGVLQLNSSFFGWGASWKVEWNLYALQFCSNALQNDVEQGATGNGDCHAPLLLSTAEGLSLIPVRRVPISCLIIIIAPLMGQKVKRGTLRNRK</sequence>
<protein>
    <submittedName>
        <fullName evidence="1">Uncharacterized protein</fullName>
    </submittedName>
</protein>